<organism evidence="1">
    <name type="scientific">Pricia antarctica</name>
    <dbReference type="NCBI Taxonomy" id="641691"/>
    <lineage>
        <taxon>Bacteria</taxon>
        <taxon>Pseudomonadati</taxon>
        <taxon>Bacteroidota</taxon>
        <taxon>Flavobacteriia</taxon>
        <taxon>Flavobacteriales</taxon>
        <taxon>Flavobacteriaceae</taxon>
        <taxon>Pricia</taxon>
    </lineage>
</organism>
<comment type="caution">
    <text evidence="1">The sequence shown here is derived from an EMBL/GenBank/DDBJ whole genome shotgun (WGS) entry which is preliminary data.</text>
</comment>
<protein>
    <submittedName>
        <fullName evidence="1">Uncharacterized protein</fullName>
    </submittedName>
</protein>
<accession>A0A831QNE9</accession>
<reference evidence="1" key="1">
    <citation type="journal article" date="2020" name="mSystems">
        <title>Genome- and Community-Level Interaction Insights into Carbon Utilization and Element Cycling Functions of Hydrothermarchaeota in Hydrothermal Sediment.</title>
        <authorList>
            <person name="Zhou Z."/>
            <person name="Liu Y."/>
            <person name="Xu W."/>
            <person name="Pan J."/>
            <person name="Luo Z.H."/>
            <person name="Li M."/>
        </authorList>
    </citation>
    <scope>NUCLEOTIDE SEQUENCE [LARGE SCALE GENOMIC DNA]</scope>
    <source>
        <strain evidence="1">HyVt-345</strain>
    </source>
</reference>
<gene>
    <name evidence="1" type="ORF">ENH87_04480</name>
</gene>
<evidence type="ECO:0000313" key="1">
    <source>
        <dbReference type="EMBL" id="HEA20153.1"/>
    </source>
</evidence>
<proteinExistence type="predicted"/>
<dbReference type="Proteomes" id="UP000886191">
    <property type="component" value="Unassembled WGS sequence"/>
</dbReference>
<dbReference type="EMBL" id="DRGL01000022">
    <property type="protein sequence ID" value="HEA20153.1"/>
    <property type="molecule type" value="Genomic_DNA"/>
</dbReference>
<dbReference type="AlphaFoldDB" id="A0A831QNE9"/>
<sequence length="62" mass="7683">MRYQYRQQRDAKKNYRTSFTKQHTNTTYKARENDNGENHYIPRGYASIYVGLVQRQTFYRRI</sequence>
<name>A0A831QNE9_9FLAO</name>